<feature type="binding site" evidence="16">
    <location>
        <begin position="205"/>
        <end position="206"/>
    </location>
    <ligand>
        <name>ATP</name>
        <dbReference type="ChEBI" id="CHEBI:30616"/>
    </ligand>
</feature>
<evidence type="ECO:0000259" key="19">
    <source>
        <dbReference type="PROSITE" id="PS51671"/>
    </source>
</evidence>
<organism evidence="20 21">
    <name type="scientific">Phoenicibacter congonensis</name>
    <dbReference type="NCBI Taxonomy" id="1944646"/>
    <lineage>
        <taxon>Bacteria</taxon>
        <taxon>Bacillati</taxon>
        <taxon>Actinomycetota</taxon>
        <taxon>Coriobacteriia</taxon>
        <taxon>Eggerthellales</taxon>
        <taxon>Eggerthellaceae</taxon>
        <taxon>Phoenicibacter</taxon>
    </lineage>
</organism>
<comment type="function">
    <text evidence="2">Catalyzes the phosphorylation of the beta-carboxyl group of aspartic acid with ATP to yield 4-phospho-L-aspartate, which is involved in the branched biosynthetic pathway leading to the biosynthesis of amino acids threonine, isoleucine and methionine.</text>
</comment>
<name>A0AA43U8U5_9ACTN</name>
<evidence type="ECO:0000256" key="10">
    <source>
        <dbReference type="ARBA" id="ARBA00022741"/>
    </source>
</evidence>
<comment type="pathway">
    <text evidence="4 18">Amino-acid biosynthesis; L-methionine biosynthesis via de novo pathway; L-homoserine from L-aspartate: step 1/3.</text>
</comment>
<dbReference type="SUPFAM" id="SSF55021">
    <property type="entry name" value="ACT-like"/>
    <property type="match status" value="2"/>
</dbReference>
<evidence type="ECO:0000256" key="3">
    <source>
        <dbReference type="ARBA" id="ARBA00004766"/>
    </source>
</evidence>
<keyword evidence="10 16" id="KW-0547">Nucleotide-binding</keyword>
<dbReference type="GO" id="GO:0005524">
    <property type="term" value="F:ATP binding"/>
    <property type="evidence" value="ECO:0007669"/>
    <property type="project" value="UniProtKB-KW"/>
</dbReference>
<dbReference type="GO" id="GO:0009090">
    <property type="term" value="P:homoserine biosynthetic process"/>
    <property type="evidence" value="ECO:0007669"/>
    <property type="project" value="TreeGrafter"/>
</dbReference>
<comment type="catalytic activity">
    <reaction evidence="15 17">
        <text>L-aspartate + ATP = 4-phospho-L-aspartate + ADP</text>
        <dbReference type="Rhea" id="RHEA:23776"/>
        <dbReference type="ChEBI" id="CHEBI:29991"/>
        <dbReference type="ChEBI" id="CHEBI:30616"/>
        <dbReference type="ChEBI" id="CHEBI:57535"/>
        <dbReference type="ChEBI" id="CHEBI:456216"/>
        <dbReference type="EC" id="2.7.2.4"/>
    </reaction>
</comment>
<evidence type="ECO:0000256" key="1">
    <source>
        <dbReference type="ARBA" id="ARBA00002843"/>
    </source>
</evidence>
<feature type="binding site" evidence="16">
    <location>
        <begin position="6"/>
        <end position="9"/>
    </location>
    <ligand>
        <name>ATP</name>
        <dbReference type="ChEBI" id="CHEBI:30616"/>
    </ligand>
</feature>
<dbReference type="Gene3D" id="3.40.1160.10">
    <property type="entry name" value="Acetylglutamate kinase-like"/>
    <property type="match status" value="1"/>
</dbReference>
<dbReference type="PANTHER" id="PTHR21499">
    <property type="entry name" value="ASPARTATE KINASE"/>
    <property type="match status" value="1"/>
</dbReference>
<evidence type="ECO:0000256" key="6">
    <source>
        <dbReference type="ARBA" id="ARBA00010122"/>
    </source>
</evidence>
<dbReference type="InterPro" id="IPR054352">
    <property type="entry name" value="ACT_Aspartokinase"/>
</dbReference>
<dbReference type="GO" id="GO:0004072">
    <property type="term" value="F:aspartate kinase activity"/>
    <property type="evidence" value="ECO:0007669"/>
    <property type="project" value="UniProtKB-EC"/>
</dbReference>
<dbReference type="PANTHER" id="PTHR21499:SF67">
    <property type="entry name" value="ASPARTOKINASE 3"/>
    <property type="match status" value="1"/>
</dbReference>
<evidence type="ECO:0000256" key="16">
    <source>
        <dbReference type="PIRSR" id="PIRSR000726-1"/>
    </source>
</evidence>
<evidence type="ECO:0000256" key="15">
    <source>
        <dbReference type="ARBA" id="ARBA00047872"/>
    </source>
</evidence>
<dbReference type="PIRSF" id="PIRSF000726">
    <property type="entry name" value="Asp_kin"/>
    <property type="match status" value="1"/>
</dbReference>
<evidence type="ECO:0000256" key="13">
    <source>
        <dbReference type="ARBA" id="ARBA00022915"/>
    </source>
</evidence>
<dbReference type="NCBIfam" id="TIGR00657">
    <property type="entry name" value="asp_kinases"/>
    <property type="match status" value="1"/>
</dbReference>
<dbReference type="SUPFAM" id="SSF53633">
    <property type="entry name" value="Carbamate kinase-like"/>
    <property type="match status" value="1"/>
</dbReference>
<dbReference type="InterPro" id="IPR005260">
    <property type="entry name" value="Asp_kin_monofn"/>
</dbReference>
<evidence type="ECO:0000313" key="21">
    <source>
        <dbReference type="Proteomes" id="UP001168575"/>
    </source>
</evidence>
<keyword evidence="21" id="KW-1185">Reference proteome</keyword>
<dbReference type="EC" id="2.7.2.4" evidence="7 17"/>
<gene>
    <name evidence="20" type="ORF">Q3982_02495</name>
</gene>
<dbReference type="InterPro" id="IPR001341">
    <property type="entry name" value="Asp_kinase"/>
</dbReference>
<keyword evidence="18" id="KW-0028">Amino-acid biosynthesis</keyword>
<evidence type="ECO:0000256" key="11">
    <source>
        <dbReference type="ARBA" id="ARBA00022777"/>
    </source>
</evidence>
<keyword evidence="13" id="KW-0220">Diaminopimelate biosynthesis</keyword>
<keyword evidence="14" id="KW-0457">Lysine biosynthesis</keyword>
<evidence type="ECO:0000256" key="2">
    <source>
        <dbReference type="ARBA" id="ARBA00003121"/>
    </source>
</evidence>
<evidence type="ECO:0000256" key="5">
    <source>
        <dbReference type="ARBA" id="ARBA00005139"/>
    </source>
</evidence>
<dbReference type="GO" id="GO:0005829">
    <property type="term" value="C:cytosol"/>
    <property type="evidence" value="ECO:0007669"/>
    <property type="project" value="TreeGrafter"/>
</dbReference>
<evidence type="ECO:0000256" key="8">
    <source>
        <dbReference type="ARBA" id="ARBA00016273"/>
    </source>
</evidence>
<keyword evidence="9 17" id="KW-0808">Transferase</keyword>
<feature type="binding site" evidence="16">
    <location>
        <position position="50"/>
    </location>
    <ligand>
        <name>substrate</name>
    </ligand>
</feature>
<dbReference type="Pfam" id="PF00696">
    <property type="entry name" value="AA_kinase"/>
    <property type="match status" value="1"/>
</dbReference>
<keyword evidence="12 16" id="KW-0067">ATP-binding</keyword>
<dbReference type="AlphaFoldDB" id="A0AA43U8U5"/>
<dbReference type="GO" id="GO:0019877">
    <property type="term" value="P:diaminopimelate biosynthetic process"/>
    <property type="evidence" value="ECO:0007669"/>
    <property type="project" value="UniProtKB-KW"/>
</dbReference>
<dbReference type="InterPro" id="IPR045865">
    <property type="entry name" value="ACT-like_dom_sf"/>
</dbReference>
<evidence type="ECO:0000256" key="9">
    <source>
        <dbReference type="ARBA" id="ARBA00022679"/>
    </source>
</evidence>
<keyword evidence="11 17" id="KW-0418">Kinase</keyword>
<evidence type="ECO:0000256" key="17">
    <source>
        <dbReference type="RuleBase" id="RU003448"/>
    </source>
</evidence>
<dbReference type="Proteomes" id="UP001168575">
    <property type="component" value="Unassembled WGS sequence"/>
</dbReference>
<dbReference type="FunFam" id="3.30.2130.10:FF:000001">
    <property type="entry name" value="Bifunctional aspartokinase/homoserine dehydrogenase"/>
    <property type="match status" value="1"/>
</dbReference>
<sequence length="441" mass="48966">MLKITKFGGSSTANSEQFKKIKAIIESDEGRKFVCVSASGRRFKGDNKVTDLLCLVVAHRDYHVDYSALLDDIESRYLEIKNELGLTFPVEEKFDILRETIPTDSAAYIISRGEWLTAHLMAEYLGYEYLDAADAIIFHHDGTLNLEATNAAIREVVKKYDHFVMPGFYGGTTDGQIKLLDRGGGDITGSLMASALDADLYENWTDVSGFMSADPSIVENPQAIKKITFDEMQELSYMGASVLHEEAIFPVREKNIPIQIKNTNDPSAEGTIIREIWEPDPQDPLVTGIAGKKDFLSVYINKTKLANSVGFLRTVLSIFEKYGVSVEHIPTGIDSFSVVVNAHDVKDCIYSIVADIKRELEPDKIEINENLALISVVGRNMPQKIGTSGKLLGVVGNAKINVRMISQSSQERTIVIGVENKDFERCVQVIYEAFVNETSAE</sequence>
<dbReference type="PROSITE" id="PS51671">
    <property type="entry name" value="ACT"/>
    <property type="match status" value="1"/>
</dbReference>
<dbReference type="Pfam" id="PF22468">
    <property type="entry name" value="ACT_9"/>
    <property type="match status" value="1"/>
</dbReference>
<comment type="pathway">
    <text evidence="3 18">Amino-acid biosynthesis; L-lysine biosynthesis via DAP pathway; (S)-tetrahydrodipicolinate from L-aspartate: step 1/4.</text>
</comment>
<dbReference type="InterPro" id="IPR001048">
    <property type="entry name" value="Asp/Glu/Uridylate_kinase"/>
</dbReference>
<protein>
    <recommendedName>
        <fullName evidence="8 17">Aspartokinase</fullName>
        <ecNumber evidence="7 17">2.7.2.4</ecNumber>
    </recommendedName>
</protein>
<feature type="binding site" evidence="16">
    <location>
        <position position="114"/>
    </location>
    <ligand>
        <name>substrate</name>
    </ligand>
</feature>
<comment type="pathway">
    <text evidence="5 18">Amino-acid biosynthesis; L-threonine biosynthesis; L-threonine from L-aspartate: step 1/5.</text>
</comment>
<dbReference type="GO" id="GO:0009089">
    <property type="term" value="P:lysine biosynthetic process via diaminopimelate"/>
    <property type="evidence" value="ECO:0007669"/>
    <property type="project" value="InterPro"/>
</dbReference>
<evidence type="ECO:0000256" key="18">
    <source>
        <dbReference type="RuleBase" id="RU004249"/>
    </source>
</evidence>
<reference evidence="20" key="1">
    <citation type="submission" date="2023-07" db="EMBL/GenBank/DDBJ databases">
        <title>Between Cages and Wild: Unraveling the Impact of Captivity on Animal Microbiomes and Antimicrobial Resistance.</title>
        <authorList>
            <person name="Schmartz G.P."/>
            <person name="Rehner J."/>
            <person name="Schuff M.J."/>
            <person name="Becker S.L."/>
            <person name="Kravczyk M."/>
            <person name="Gurevich A."/>
            <person name="Francke R."/>
            <person name="Mueller R."/>
            <person name="Keller V."/>
            <person name="Keller A."/>
        </authorList>
    </citation>
    <scope>NUCLEOTIDE SEQUENCE</scope>
    <source>
        <strain evidence="20">S12M_St_49</strain>
    </source>
</reference>
<evidence type="ECO:0000256" key="12">
    <source>
        <dbReference type="ARBA" id="ARBA00022840"/>
    </source>
</evidence>
<evidence type="ECO:0000256" key="7">
    <source>
        <dbReference type="ARBA" id="ARBA00013059"/>
    </source>
</evidence>
<evidence type="ECO:0000256" key="4">
    <source>
        <dbReference type="ARBA" id="ARBA00004986"/>
    </source>
</evidence>
<dbReference type="InterPro" id="IPR036393">
    <property type="entry name" value="AceGlu_kinase-like_sf"/>
</dbReference>
<dbReference type="CDD" id="cd04916">
    <property type="entry name" value="ACT_AKiii-YclM-BS_2"/>
    <property type="match status" value="1"/>
</dbReference>
<feature type="domain" description="ACT" evidence="19">
    <location>
        <begin position="376"/>
        <end position="441"/>
    </location>
</feature>
<comment type="similarity">
    <text evidence="6 17">Belongs to the aspartokinase family.</text>
</comment>
<comment type="caution">
    <text evidence="20">The sequence shown here is derived from an EMBL/GenBank/DDBJ whole genome shotgun (WGS) entry which is preliminary data.</text>
</comment>
<proteinExistence type="inferred from homology"/>
<evidence type="ECO:0000256" key="14">
    <source>
        <dbReference type="ARBA" id="ARBA00023154"/>
    </source>
</evidence>
<dbReference type="Gene3D" id="3.30.2130.10">
    <property type="entry name" value="VC0802-like"/>
    <property type="match status" value="1"/>
</dbReference>
<dbReference type="EMBL" id="JAUMVS010000024">
    <property type="protein sequence ID" value="MDO4841530.1"/>
    <property type="molecule type" value="Genomic_DNA"/>
</dbReference>
<accession>A0AA43U8U5</accession>
<evidence type="ECO:0000313" key="20">
    <source>
        <dbReference type="EMBL" id="MDO4841530.1"/>
    </source>
</evidence>
<comment type="function">
    <text evidence="1">Catalyzes the phosphorylation of the beta-carboxyl group of aspartic acid with ATP to yield 4-phospho-L-aspartate, which is involved in the branched biosynthetic pathway leading to the biosynthesis of amino acids lysine, threonine, isoleucine and methionine.</text>
</comment>
<dbReference type="NCBIfam" id="NF006540">
    <property type="entry name" value="PRK09034.1"/>
    <property type="match status" value="1"/>
</dbReference>
<dbReference type="InterPro" id="IPR002912">
    <property type="entry name" value="ACT_dom"/>
</dbReference>